<dbReference type="Proteomes" id="UP000314294">
    <property type="component" value="Unassembled WGS sequence"/>
</dbReference>
<sequence length="161" mass="19397">MLSHPSDQRGDGFSLFYLSLWDGFWHLEEQQRNTFSRNSTFLLLYYYSYKAFEKMKEKEKRSLRGEESNLFSTWHLCDGDRRVFLNQHFYFSIFLWLHRTGDSDSLLFWLGDLLHRFRNCLGNCFLCGGFGFSRNHVDGFWLWRGDIGHLSLNGRRLLHLY</sequence>
<comment type="caution">
    <text evidence="1">The sequence shown here is derived from an EMBL/GenBank/DDBJ whole genome shotgun (WGS) entry which is preliminary data.</text>
</comment>
<name>A0A4Z2FWB3_9TELE</name>
<keyword evidence="2" id="KW-1185">Reference proteome</keyword>
<evidence type="ECO:0000313" key="1">
    <source>
        <dbReference type="EMBL" id="TNN44632.1"/>
    </source>
</evidence>
<organism evidence="1 2">
    <name type="scientific">Liparis tanakae</name>
    <name type="common">Tanaka's snailfish</name>
    <dbReference type="NCBI Taxonomy" id="230148"/>
    <lineage>
        <taxon>Eukaryota</taxon>
        <taxon>Metazoa</taxon>
        <taxon>Chordata</taxon>
        <taxon>Craniata</taxon>
        <taxon>Vertebrata</taxon>
        <taxon>Euteleostomi</taxon>
        <taxon>Actinopterygii</taxon>
        <taxon>Neopterygii</taxon>
        <taxon>Teleostei</taxon>
        <taxon>Neoteleostei</taxon>
        <taxon>Acanthomorphata</taxon>
        <taxon>Eupercaria</taxon>
        <taxon>Perciformes</taxon>
        <taxon>Cottioidei</taxon>
        <taxon>Cottales</taxon>
        <taxon>Liparidae</taxon>
        <taxon>Liparis</taxon>
    </lineage>
</organism>
<protein>
    <submittedName>
        <fullName evidence="1">Uncharacterized protein</fullName>
    </submittedName>
</protein>
<dbReference type="EMBL" id="SRLO01000892">
    <property type="protein sequence ID" value="TNN44632.1"/>
    <property type="molecule type" value="Genomic_DNA"/>
</dbReference>
<proteinExistence type="predicted"/>
<reference evidence="1 2" key="1">
    <citation type="submission" date="2019-03" db="EMBL/GenBank/DDBJ databases">
        <title>First draft genome of Liparis tanakae, snailfish: a comprehensive survey of snailfish specific genes.</title>
        <authorList>
            <person name="Kim W."/>
            <person name="Song I."/>
            <person name="Jeong J.-H."/>
            <person name="Kim D."/>
            <person name="Kim S."/>
            <person name="Ryu S."/>
            <person name="Song J.Y."/>
            <person name="Lee S.K."/>
        </authorList>
    </citation>
    <scope>NUCLEOTIDE SEQUENCE [LARGE SCALE GENOMIC DNA]</scope>
    <source>
        <tissue evidence="1">Muscle</tissue>
    </source>
</reference>
<evidence type="ECO:0000313" key="2">
    <source>
        <dbReference type="Proteomes" id="UP000314294"/>
    </source>
</evidence>
<accession>A0A4Z2FWB3</accession>
<gene>
    <name evidence="1" type="ORF">EYF80_045165</name>
</gene>
<dbReference type="AlphaFoldDB" id="A0A4Z2FWB3"/>